<keyword evidence="3" id="KW-1185">Reference proteome</keyword>
<dbReference type="EMBL" id="FRAC01000012">
    <property type="protein sequence ID" value="SHK47819.1"/>
    <property type="molecule type" value="Genomic_DNA"/>
</dbReference>
<protein>
    <submittedName>
        <fullName evidence="2">Uncharacterized protein</fullName>
    </submittedName>
</protein>
<evidence type="ECO:0000313" key="2">
    <source>
        <dbReference type="EMBL" id="SHK47819.1"/>
    </source>
</evidence>
<evidence type="ECO:0000256" key="1">
    <source>
        <dbReference type="SAM" id="Phobius"/>
    </source>
</evidence>
<dbReference type="OrthoDB" id="2739040at2"/>
<name>A0A1M6ST07_9FIRM</name>
<feature type="transmembrane region" description="Helical" evidence="1">
    <location>
        <begin position="12"/>
        <end position="31"/>
    </location>
</feature>
<keyword evidence="1" id="KW-0812">Transmembrane</keyword>
<sequence>MKVKYKLNLKYSILGLFLILCAYIIISYISGARFSPDRAAKTSRWAENTSVLLGTVETPPYKVYIYENQDKYRTILTGYKFPFWRYRGSSWANKTEDKVKLVGWCSYSDRGDGKGITVVPVQSFDDKVAFIEMGSGPDLQRKPVKTGEVLLFSWEKSVKWNDLNAIACSGDNKVLYKLGYEVNNSKINMDELRWLPVD</sequence>
<reference evidence="2 3" key="1">
    <citation type="submission" date="2016-11" db="EMBL/GenBank/DDBJ databases">
        <authorList>
            <person name="Jaros S."/>
            <person name="Januszkiewicz K."/>
            <person name="Wedrychowicz H."/>
        </authorList>
    </citation>
    <scope>NUCLEOTIDE SEQUENCE [LARGE SCALE GENOMIC DNA]</scope>
    <source>
        <strain evidence="2 3">DSM 15929</strain>
    </source>
</reference>
<keyword evidence="1" id="KW-1133">Transmembrane helix</keyword>
<dbReference type="RefSeq" id="WP_073276522.1">
    <property type="nucleotide sequence ID" value="NZ_FRAC01000012.1"/>
</dbReference>
<dbReference type="Proteomes" id="UP000184386">
    <property type="component" value="Unassembled WGS sequence"/>
</dbReference>
<proteinExistence type="predicted"/>
<keyword evidence="1" id="KW-0472">Membrane</keyword>
<dbReference type="AlphaFoldDB" id="A0A1M6ST07"/>
<organism evidence="2 3">
    <name type="scientific">Anaerocolumna jejuensis DSM 15929</name>
    <dbReference type="NCBI Taxonomy" id="1121322"/>
    <lineage>
        <taxon>Bacteria</taxon>
        <taxon>Bacillati</taxon>
        <taxon>Bacillota</taxon>
        <taxon>Clostridia</taxon>
        <taxon>Lachnospirales</taxon>
        <taxon>Lachnospiraceae</taxon>
        <taxon>Anaerocolumna</taxon>
    </lineage>
</organism>
<evidence type="ECO:0000313" key="3">
    <source>
        <dbReference type="Proteomes" id="UP000184386"/>
    </source>
</evidence>
<accession>A0A1M6ST07</accession>
<gene>
    <name evidence="2" type="ORF">SAMN02745136_02585</name>
</gene>